<dbReference type="EMBL" id="JAYWIO010000005">
    <property type="protein sequence ID" value="KAK7260472.1"/>
    <property type="molecule type" value="Genomic_DNA"/>
</dbReference>
<sequence>MAKKRGKQKQSSPSSSSPSLAHDVSSKKASASPHTLNLDLLKEQEIEFNELFDSLDSMNEKQIQALMENMDKIREKIKGKKPCIEDSDHITNPLLMNLEQVKEGLIPPERVNEKELHPAVIMNNEAQVVQGSSSGGVQGSQGSGGVENKNGDANKWQTVTTRRRAQMQKNLESEGGRGSPTLPING</sequence>
<comment type="caution">
    <text evidence="2">The sequence shown here is derived from an EMBL/GenBank/DDBJ whole genome shotgun (WGS) entry which is preliminary data.</text>
</comment>
<organism evidence="2 3">
    <name type="scientific">Crotalaria pallida</name>
    <name type="common">Smooth rattlebox</name>
    <name type="synonym">Crotalaria striata</name>
    <dbReference type="NCBI Taxonomy" id="3830"/>
    <lineage>
        <taxon>Eukaryota</taxon>
        <taxon>Viridiplantae</taxon>
        <taxon>Streptophyta</taxon>
        <taxon>Embryophyta</taxon>
        <taxon>Tracheophyta</taxon>
        <taxon>Spermatophyta</taxon>
        <taxon>Magnoliopsida</taxon>
        <taxon>eudicotyledons</taxon>
        <taxon>Gunneridae</taxon>
        <taxon>Pentapetalae</taxon>
        <taxon>rosids</taxon>
        <taxon>fabids</taxon>
        <taxon>Fabales</taxon>
        <taxon>Fabaceae</taxon>
        <taxon>Papilionoideae</taxon>
        <taxon>50 kb inversion clade</taxon>
        <taxon>genistoids sensu lato</taxon>
        <taxon>core genistoids</taxon>
        <taxon>Crotalarieae</taxon>
        <taxon>Crotalaria</taxon>
    </lineage>
</organism>
<dbReference type="Proteomes" id="UP001372338">
    <property type="component" value="Unassembled WGS sequence"/>
</dbReference>
<feature type="region of interest" description="Disordered" evidence="1">
    <location>
        <begin position="1"/>
        <end position="33"/>
    </location>
</feature>
<name>A0AAN9ENG2_CROPI</name>
<proteinExistence type="predicted"/>
<reference evidence="2 3" key="1">
    <citation type="submission" date="2024-01" db="EMBL/GenBank/DDBJ databases">
        <title>The genomes of 5 underutilized Papilionoideae crops provide insights into root nodulation and disease resistanc.</title>
        <authorList>
            <person name="Yuan L."/>
        </authorList>
    </citation>
    <scope>NUCLEOTIDE SEQUENCE [LARGE SCALE GENOMIC DNA]</scope>
    <source>
        <strain evidence="2">ZHUSHIDOU_FW_LH</strain>
        <tissue evidence="2">Leaf</tissue>
    </source>
</reference>
<evidence type="ECO:0000256" key="1">
    <source>
        <dbReference type="SAM" id="MobiDB-lite"/>
    </source>
</evidence>
<protein>
    <submittedName>
        <fullName evidence="2">Uncharacterized protein</fullName>
    </submittedName>
</protein>
<feature type="region of interest" description="Disordered" evidence="1">
    <location>
        <begin position="130"/>
        <end position="186"/>
    </location>
</feature>
<accession>A0AAN9ENG2</accession>
<keyword evidence="3" id="KW-1185">Reference proteome</keyword>
<feature type="compositionally biased region" description="Gly residues" evidence="1">
    <location>
        <begin position="133"/>
        <end position="145"/>
    </location>
</feature>
<gene>
    <name evidence="2" type="ORF">RIF29_26544</name>
</gene>
<dbReference type="AlphaFoldDB" id="A0AAN9ENG2"/>
<evidence type="ECO:0000313" key="2">
    <source>
        <dbReference type="EMBL" id="KAK7260472.1"/>
    </source>
</evidence>
<evidence type="ECO:0000313" key="3">
    <source>
        <dbReference type="Proteomes" id="UP001372338"/>
    </source>
</evidence>